<dbReference type="InterPro" id="IPR020821">
    <property type="entry name" value="ENPP1-3/EXOG-like_nuc-like"/>
</dbReference>
<reference evidence="5" key="1">
    <citation type="submission" date="2022-12" db="EMBL/GenBank/DDBJ databases">
        <title>Draft genome sequence of the thermophilic strain Brevibacillus thermoruber HT42, isolated from Los Humeros, Puebla, Mexico, with biotechnological potential.</title>
        <authorList>
            <person name="Lara Sanchez J."/>
            <person name="Solis Palacios R."/>
            <person name="Bustos Baena A.S."/>
            <person name="Ruz Baez A.E."/>
            <person name="Espinosa Luna G."/>
            <person name="Oliart Ros R.M."/>
        </authorList>
    </citation>
    <scope>NUCLEOTIDE SEQUENCE</scope>
    <source>
        <strain evidence="5">HT42</strain>
    </source>
</reference>
<sequence>MGYDPAFLGEPHDVPLPLLLGKTAEDALENGRVYDFTHFSIVMNRRRKFAVYSAACVDESRLINVPRDNQSWHVDDRIGAENQVGPEYYAQNEYDKGHLTRRRDVCWGERREAEKANHDSFCYANIVLQHHNFNTGVWNCLEDWILNSLKSEKKLIVITGPIFKDDDEEYCGVHGRPGCQVKVPFGFWKSVFYVDRRQRLKGLSFLIRQSPERSNDACEYRRLQTYQVPLTTITRETELHFKHSLYETNPLLFWTSRLAAASRLSTPEKHLITQPADIIMDREVSG</sequence>
<dbReference type="GO" id="GO:0016787">
    <property type="term" value="F:hydrolase activity"/>
    <property type="evidence" value="ECO:0007669"/>
    <property type="project" value="InterPro"/>
</dbReference>
<evidence type="ECO:0000313" key="6">
    <source>
        <dbReference type="Proteomes" id="UP001151071"/>
    </source>
</evidence>
<organism evidence="5 6">
    <name type="scientific">Brevibacillus thermoruber</name>
    <dbReference type="NCBI Taxonomy" id="33942"/>
    <lineage>
        <taxon>Bacteria</taxon>
        <taxon>Bacillati</taxon>
        <taxon>Bacillota</taxon>
        <taxon>Bacilli</taxon>
        <taxon>Bacillales</taxon>
        <taxon>Paenibacillaceae</taxon>
        <taxon>Brevibacillus</taxon>
    </lineage>
</organism>
<accession>A0A9X3TNW0</accession>
<protein>
    <submittedName>
        <fullName evidence="5">DNA/RNA non-specific endonuclease</fullName>
    </submittedName>
</protein>
<evidence type="ECO:0000256" key="1">
    <source>
        <dbReference type="PIRSR" id="PIRSR640255-1"/>
    </source>
</evidence>
<keyword evidence="5" id="KW-0540">Nuclease</keyword>
<dbReference type="GO" id="GO:0004519">
    <property type="term" value="F:endonuclease activity"/>
    <property type="evidence" value="ECO:0007669"/>
    <property type="project" value="UniProtKB-KW"/>
</dbReference>
<comment type="caution">
    <text evidence="5">The sequence shown here is derived from an EMBL/GenBank/DDBJ whole genome shotgun (WGS) entry which is preliminary data.</text>
</comment>
<dbReference type="Proteomes" id="UP001151071">
    <property type="component" value="Unassembled WGS sequence"/>
</dbReference>
<feature type="active site" description="Proton acceptor" evidence="1">
    <location>
        <position position="98"/>
    </location>
</feature>
<dbReference type="Gene3D" id="3.40.570.10">
    <property type="entry name" value="Extracellular Endonuclease, subunit A"/>
    <property type="match status" value="1"/>
</dbReference>
<dbReference type="GO" id="GO:0003676">
    <property type="term" value="F:nucleic acid binding"/>
    <property type="evidence" value="ECO:0007669"/>
    <property type="project" value="InterPro"/>
</dbReference>
<dbReference type="InterPro" id="IPR001604">
    <property type="entry name" value="Endo_G_ENPP1-like_dom"/>
</dbReference>
<feature type="domain" description="ENPP1-3/EXOG-like endonuclease/phosphodiesterase" evidence="3">
    <location>
        <begin position="36"/>
        <end position="248"/>
    </location>
</feature>
<keyword evidence="2" id="KW-0479">Metal-binding</keyword>
<gene>
    <name evidence="5" type="ORF">O3V59_06415</name>
</gene>
<keyword evidence="5" id="KW-0378">Hydrolase</keyword>
<dbReference type="SUPFAM" id="SSF54060">
    <property type="entry name" value="His-Me finger endonucleases"/>
    <property type="match status" value="1"/>
</dbReference>
<dbReference type="InterPro" id="IPR040255">
    <property type="entry name" value="Non-specific_endonuclease"/>
</dbReference>
<name>A0A9X3TNW0_9BACL</name>
<keyword evidence="6" id="KW-1185">Reference proteome</keyword>
<dbReference type="EMBL" id="JAPYYP010000005">
    <property type="protein sequence ID" value="MDA5107984.1"/>
    <property type="molecule type" value="Genomic_DNA"/>
</dbReference>
<evidence type="ECO:0000313" key="5">
    <source>
        <dbReference type="EMBL" id="MDA5107984.1"/>
    </source>
</evidence>
<dbReference type="PANTHER" id="PTHR13966:SF5">
    <property type="entry name" value="ENDONUCLEASE G, MITOCHONDRIAL"/>
    <property type="match status" value="1"/>
</dbReference>
<proteinExistence type="predicted"/>
<feature type="binding site" evidence="2">
    <location>
        <position position="134"/>
    </location>
    <ligand>
        <name>Mg(2+)</name>
        <dbReference type="ChEBI" id="CHEBI:18420"/>
        <note>catalytic</note>
    </ligand>
</feature>
<dbReference type="SMART" id="SM00892">
    <property type="entry name" value="Endonuclease_NS"/>
    <property type="match status" value="1"/>
</dbReference>
<feature type="domain" description="DNA/RNA non-specific endonuclease/pyrophosphatase/phosphodiesterase" evidence="4">
    <location>
        <begin position="35"/>
        <end position="248"/>
    </location>
</feature>
<keyword evidence="5" id="KW-0255">Endonuclease</keyword>
<evidence type="ECO:0000259" key="3">
    <source>
        <dbReference type="SMART" id="SM00477"/>
    </source>
</evidence>
<dbReference type="SMART" id="SM00477">
    <property type="entry name" value="NUC"/>
    <property type="match status" value="1"/>
</dbReference>
<dbReference type="InterPro" id="IPR044929">
    <property type="entry name" value="DNA/RNA_non-sp_Endonuclease_sf"/>
</dbReference>
<evidence type="ECO:0000256" key="2">
    <source>
        <dbReference type="PIRSR" id="PIRSR640255-2"/>
    </source>
</evidence>
<dbReference type="Pfam" id="PF01223">
    <property type="entry name" value="Endonuclease_NS"/>
    <property type="match status" value="1"/>
</dbReference>
<evidence type="ECO:0000259" key="4">
    <source>
        <dbReference type="SMART" id="SM00892"/>
    </source>
</evidence>
<dbReference type="GO" id="GO:0046872">
    <property type="term" value="F:metal ion binding"/>
    <property type="evidence" value="ECO:0007669"/>
    <property type="project" value="UniProtKB-KW"/>
</dbReference>
<dbReference type="InterPro" id="IPR044925">
    <property type="entry name" value="His-Me_finger_sf"/>
</dbReference>
<dbReference type="PANTHER" id="PTHR13966">
    <property type="entry name" value="ENDONUCLEASE RELATED"/>
    <property type="match status" value="1"/>
</dbReference>
<dbReference type="RefSeq" id="WP_271139711.1">
    <property type="nucleotide sequence ID" value="NZ_JAPYYP010000005.1"/>
</dbReference>
<dbReference type="AlphaFoldDB" id="A0A9X3TNW0"/>